<evidence type="ECO:0000256" key="6">
    <source>
        <dbReference type="ARBA" id="ARBA00022630"/>
    </source>
</evidence>
<dbReference type="FunFam" id="3.40.50.80:FF:000010">
    <property type="entry name" value="Flavohemoprotein"/>
    <property type="match status" value="1"/>
</dbReference>
<accession>A0A1X6Y7J0</accession>
<dbReference type="InterPro" id="IPR017927">
    <property type="entry name" value="FAD-bd_FR_type"/>
</dbReference>
<keyword evidence="11" id="KW-0408">Iron</keyword>
<keyword evidence="6" id="KW-0285">Flavoprotein</keyword>
<keyword evidence="5" id="KW-0349">Heme</keyword>
<feature type="domain" description="FAD-binding FR-type" evidence="15">
    <location>
        <begin position="308"/>
        <end position="413"/>
    </location>
</feature>
<comment type="cofactor">
    <cofactor evidence="1">
        <name>heme b</name>
        <dbReference type="ChEBI" id="CHEBI:60344"/>
    </cofactor>
</comment>
<dbReference type="Proteomes" id="UP000193061">
    <property type="component" value="Unassembled WGS sequence"/>
</dbReference>
<dbReference type="InterPro" id="IPR039261">
    <property type="entry name" value="FNR_nucleotide-bd"/>
</dbReference>
<protein>
    <recommendedName>
        <fullName evidence="4">nitric oxide dioxygenase</fullName>
        <ecNumber evidence="4">1.14.12.17</ecNumber>
    </recommendedName>
</protein>
<dbReference type="SUPFAM" id="SSF50475">
    <property type="entry name" value="FMN-binding split barrel"/>
    <property type="match status" value="1"/>
</dbReference>
<keyword evidence="12" id="KW-0520">NAD</keyword>
<dbReference type="Pfam" id="PF00970">
    <property type="entry name" value="FAD_binding_6"/>
    <property type="match status" value="1"/>
</dbReference>
<evidence type="ECO:0000256" key="8">
    <source>
        <dbReference type="ARBA" id="ARBA00022827"/>
    </source>
</evidence>
<evidence type="ECO:0000256" key="12">
    <source>
        <dbReference type="ARBA" id="ARBA00023027"/>
    </source>
</evidence>
<evidence type="ECO:0000313" key="16">
    <source>
        <dbReference type="EMBL" id="SLN13091.1"/>
    </source>
</evidence>
<dbReference type="EMBL" id="FWFX01000001">
    <property type="protein sequence ID" value="SLN13091.1"/>
    <property type="molecule type" value="Genomic_DNA"/>
</dbReference>
<organism evidence="16 17">
    <name type="scientific">Roseovarius albus</name>
    <dbReference type="NCBI Taxonomy" id="1247867"/>
    <lineage>
        <taxon>Bacteria</taxon>
        <taxon>Pseudomonadati</taxon>
        <taxon>Pseudomonadota</taxon>
        <taxon>Alphaproteobacteria</taxon>
        <taxon>Rhodobacterales</taxon>
        <taxon>Roseobacteraceae</taxon>
        <taxon>Roseovarius</taxon>
    </lineage>
</organism>
<evidence type="ECO:0000256" key="14">
    <source>
        <dbReference type="ARBA" id="ARBA00049433"/>
    </source>
</evidence>
<gene>
    <name evidence="16" type="primary">hmp_2</name>
    <name evidence="16" type="ORF">ROA7450_00165</name>
</gene>
<dbReference type="InterPro" id="IPR017938">
    <property type="entry name" value="Riboflavin_synthase-like_b-brl"/>
</dbReference>
<evidence type="ECO:0000256" key="2">
    <source>
        <dbReference type="ARBA" id="ARBA00001974"/>
    </source>
</evidence>
<name>A0A1X6Y7J0_9RHOB</name>
<keyword evidence="7" id="KW-0479">Metal-binding</keyword>
<keyword evidence="10 16" id="KW-0560">Oxidoreductase</keyword>
<evidence type="ECO:0000256" key="1">
    <source>
        <dbReference type="ARBA" id="ARBA00001970"/>
    </source>
</evidence>
<dbReference type="CDD" id="cd06184">
    <property type="entry name" value="flavohem_like_fad_nad_binding"/>
    <property type="match status" value="1"/>
</dbReference>
<evidence type="ECO:0000256" key="4">
    <source>
        <dbReference type="ARBA" id="ARBA00012229"/>
    </source>
</evidence>
<dbReference type="AlphaFoldDB" id="A0A1X6Y7J0"/>
<comment type="cofactor">
    <cofactor evidence="2">
        <name>FAD</name>
        <dbReference type="ChEBI" id="CHEBI:57692"/>
    </cofactor>
</comment>
<evidence type="ECO:0000256" key="5">
    <source>
        <dbReference type="ARBA" id="ARBA00022617"/>
    </source>
</evidence>
<dbReference type="Pfam" id="PF00175">
    <property type="entry name" value="NAD_binding_1"/>
    <property type="match status" value="1"/>
</dbReference>
<proteinExistence type="inferred from homology"/>
<dbReference type="SUPFAM" id="SSF52343">
    <property type="entry name" value="Ferredoxin reductase-like, C-terminal NADP-linked domain"/>
    <property type="match status" value="1"/>
</dbReference>
<comment type="catalytic activity">
    <reaction evidence="14">
        <text>2 nitric oxide + NADPH + 2 O2 = 2 nitrate + NADP(+) + H(+)</text>
        <dbReference type="Rhea" id="RHEA:19465"/>
        <dbReference type="ChEBI" id="CHEBI:15378"/>
        <dbReference type="ChEBI" id="CHEBI:15379"/>
        <dbReference type="ChEBI" id="CHEBI:16480"/>
        <dbReference type="ChEBI" id="CHEBI:17632"/>
        <dbReference type="ChEBI" id="CHEBI:57783"/>
        <dbReference type="ChEBI" id="CHEBI:58349"/>
        <dbReference type="EC" id="1.14.12.17"/>
    </reaction>
</comment>
<dbReference type="SUPFAM" id="SSF63380">
    <property type="entry name" value="Riboflavin synthase domain-like"/>
    <property type="match status" value="1"/>
</dbReference>
<dbReference type="Gene3D" id="2.30.110.10">
    <property type="entry name" value="Electron Transport, Fmn-binding Protein, Chain A"/>
    <property type="match status" value="1"/>
</dbReference>
<evidence type="ECO:0000256" key="13">
    <source>
        <dbReference type="ARBA" id="ARBA00048649"/>
    </source>
</evidence>
<reference evidence="16 17" key="1">
    <citation type="submission" date="2017-03" db="EMBL/GenBank/DDBJ databases">
        <authorList>
            <person name="Afonso C.L."/>
            <person name="Miller P.J."/>
            <person name="Scott M.A."/>
            <person name="Spackman E."/>
            <person name="Goraichik I."/>
            <person name="Dimitrov K.M."/>
            <person name="Suarez D.L."/>
            <person name="Swayne D.E."/>
        </authorList>
    </citation>
    <scope>NUCLEOTIDE SEQUENCE [LARGE SCALE GENOMIC DNA]</scope>
    <source>
        <strain evidence="16 17">CECT 7450</strain>
    </source>
</reference>
<evidence type="ECO:0000256" key="3">
    <source>
        <dbReference type="ARBA" id="ARBA00006401"/>
    </source>
</evidence>
<keyword evidence="9" id="KW-0521">NADP</keyword>
<dbReference type="PROSITE" id="PS51384">
    <property type="entry name" value="FAD_FR"/>
    <property type="match status" value="1"/>
</dbReference>
<comment type="similarity">
    <text evidence="3">In the C-terminal section; belongs to the flavoprotein pyridine nucleotide cytochrome reductase family.</text>
</comment>
<keyword evidence="8" id="KW-0274">FAD</keyword>
<dbReference type="InterPro" id="IPR001433">
    <property type="entry name" value="OxRdtase_FAD/NAD-bd"/>
</dbReference>
<evidence type="ECO:0000256" key="7">
    <source>
        <dbReference type="ARBA" id="ARBA00022723"/>
    </source>
</evidence>
<sequence>MSDIEPRDRSATPFHHGEHTAQLRAGARDIEAWARQVVRDHMPEQHRTFHTALPFLVVAARDNKGRPWVTLLEGPEGFVTAPDIKTLSISALPGTGDALYGSILPGSDIGILGIELATRRRNRVNGRAAKVTSTGFDFGVDQSFGNCPQYIRERDWCRESGSTPGQSTRGRQLTAEQAGWISATDTFFIASGYRGEGDSPTYGMDASHRGGDRGFVQVLDDGRLRFPDYAGNNHFNTIGNLLLNPKVGFLFVDFKSGSFLQLTGKATIDWESYKIAKFPGARRLVTLEIDEVVETRSAVSLRWSSDADSVRSMRLVEKTPESVDVTSFVFEARDGGSLAGFEPGQHLPIELEISGENEPVSRTYSLSNGPDENRYRISVKREPKGLASQFLHDHLETGAIVNSRRPSGDFVMTCNKCPLVLVSAGVGVTPMMSILHAVAKERGDRPVWFVHGARNGKHHPLAQEVRELASARSGIAVHVAYSQPTADDEIAINYDSHGRVSGALLAQLINNVDAHYFICGPVKFMGELQADLEGRGVSPEHIHTETFGPAG</sequence>
<evidence type="ECO:0000259" key="15">
    <source>
        <dbReference type="PROSITE" id="PS51384"/>
    </source>
</evidence>
<dbReference type="GO" id="GO:0046872">
    <property type="term" value="F:metal ion binding"/>
    <property type="evidence" value="ECO:0007669"/>
    <property type="project" value="UniProtKB-KW"/>
</dbReference>
<dbReference type="PANTHER" id="PTHR42815">
    <property type="entry name" value="FAD-BINDING, PUTATIVE (AFU_ORTHOLOGUE AFUA_6G07600)-RELATED"/>
    <property type="match status" value="1"/>
</dbReference>
<dbReference type="OrthoDB" id="9786134at2"/>
<dbReference type="EC" id="1.14.12.17" evidence="4"/>
<dbReference type="PANTHER" id="PTHR42815:SF2">
    <property type="entry name" value="FAD-BINDING, PUTATIVE (AFU_ORTHOLOGUE AFUA_6G07600)-RELATED"/>
    <property type="match status" value="1"/>
</dbReference>
<dbReference type="InterPro" id="IPR008333">
    <property type="entry name" value="Cbr1-like_FAD-bd_dom"/>
</dbReference>
<keyword evidence="17" id="KW-1185">Reference proteome</keyword>
<dbReference type="PRINTS" id="PR00409">
    <property type="entry name" value="PHDIOXRDTASE"/>
</dbReference>
<evidence type="ECO:0000256" key="10">
    <source>
        <dbReference type="ARBA" id="ARBA00023002"/>
    </source>
</evidence>
<dbReference type="InterPro" id="IPR001709">
    <property type="entry name" value="Flavoprot_Pyr_Nucl_cyt_Rdtase"/>
</dbReference>
<comment type="catalytic activity">
    <reaction evidence="13">
        <text>2 nitric oxide + NADH + 2 O2 = 2 nitrate + NAD(+) + H(+)</text>
        <dbReference type="Rhea" id="RHEA:19469"/>
        <dbReference type="ChEBI" id="CHEBI:15378"/>
        <dbReference type="ChEBI" id="CHEBI:15379"/>
        <dbReference type="ChEBI" id="CHEBI:16480"/>
        <dbReference type="ChEBI" id="CHEBI:17632"/>
        <dbReference type="ChEBI" id="CHEBI:57540"/>
        <dbReference type="ChEBI" id="CHEBI:57945"/>
        <dbReference type="EC" id="1.14.12.17"/>
    </reaction>
</comment>
<dbReference type="Gene3D" id="3.40.50.80">
    <property type="entry name" value="Nucleotide-binding domain of ferredoxin-NADP reductase (FNR) module"/>
    <property type="match status" value="1"/>
</dbReference>
<dbReference type="GO" id="GO:0008941">
    <property type="term" value="F:nitric oxide dioxygenase NAD(P)H activity"/>
    <property type="evidence" value="ECO:0007669"/>
    <property type="project" value="UniProtKB-EC"/>
</dbReference>
<evidence type="ECO:0000313" key="17">
    <source>
        <dbReference type="Proteomes" id="UP000193061"/>
    </source>
</evidence>
<dbReference type="InterPro" id="IPR012349">
    <property type="entry name" value="Split_barrel_FMN-bd"/>
</dbReference>
<evidence type="ECO:0000256" key="9">
    <source>
        <dbReference type="ARBA" id="ARBA00022857"/>
    </source>
</evidence>
<dbReference type="PRINTS" id="PR00371">
    <property type="entry name" value="FPNCR"/>
</dbReference>
<dbReference type="RefSeq" id="WP_085803717.1">
    <property type="nucleotide sequence ID" value="NZ_FWFX01000001.1"/>
</dbReference>
<evidence type="ECO:0000256" key="11">
    <source>
        <dbReference type="ARBA" id="ARBA00023004"/>
    </source>
</evidence>
<dbReference type="Gene3D" id="2.40.30.10">
    <property type="entry name" value="Translation factors"/>
    <property type="match status" value="1"/>
</dbReference>